<dbReference type="InterPro" id="IPR038673">
    <property type="entry name" value="OprB_sf"/>
</dbReference>
<protein>
    <submittedName>
        <fullName evidence="3">Uncharacterized protein</fullName>
    </submittedName>
</protein>
<comment type="caution">
    <text evidence="3">The sequence shown here is derived from an EMBL/GenBank/DDBJ whole genome shotgun (WGS) entry which is preliminary data.</text>
</comment>
<keyword evidence="4" id="KW-1185">Reference proteome</keyword>
<evidence type="ECO:0000256" key="1">
    <source>
        <dbReference type="ARBA" id="ARBA00008769"/>
    </source>
</evidence>
<reference evidence="3 4" key="1">
    <citation type="submission" date="2015-12" db="EMBL/GenBank/DDBJ databases">
        <authorList>
            <person name="Shamseldin A."/>
            <person name="Moawad H."/>
            <person name="Abd El-Rahim W.M."/>
            <person name="Sadowsky M.J."/>
        </authorList>
    </citation>
    <scope>NUCLEOTIDE SEQUENCE [LARGE SCALE GENOMIC DNA]</scope>
    <source>
        <strain evidence="3 4">WF1</strain>
    </source>
</reference>
<dbReference type="Pfam" id="PF04966">
    <property type="entry name" value="OprB"/>
    <property type="match status" value="1"/>
</dbReference>
<comment type="similarity">
    <text evidence="1 2">Belongs to the OprB family.</text>
</comment>
<dbReference type="GO" id="GO:0015288">
    <property type="term" value="F:porin activity"/>
    <property type="evidence" value="ECO:0007669"/>
    <property type="project" value="InterPro"/>
</dbReference>
<sequence>MLTITFKNAGLFFSFGVTDGNPNPIQYSYTLGIGGKGVIPKRPDDSFGIAWARSQFSDQFVPFLRDTFDLGLNHEDAIEFYYTAAVTPWFNVSPNLQIIKSGLNKALKDDELVDIHTSVIPSIRMNILF</sequence>
<proteinExistence type="inferred from homology"/>
<evidence type="ECO:0000256" key="2">
    <source>
        <dbReference type="RuleBase" id="RU363072"/>
    </source>
</evidence>
<dbReference type="GO" id="GO:0016020">
    <property type="term" value="C:membrane"/>
    <property type="evidence" value="ECO:0007669"/>
    <property type="project" value="InterPro"/>
</dbReference>
<dbReference type="PANTHER" id="PTHR37944">
    <property type="entry name" value="PORIN B"/>
    <property type="match status" value="1"/>
</dbReference>
<dbReference type="EMBL" id="LPUF01000001">
    <property type="protein sequence ID" value="OQK18460.1"/>
    <property type="molecule type" value="Genomic_DNA"/>
</dbReference>
<organism evidence="3 4">
    <name type="scientific">Methyloprofundus sedimenti</name>
    <dbReference type="NCBI Taxonomy" id="1420851"/>
    <lineage>
        <taxon>Bacteria</taxon>
        <taxon>Pseudomonadati</taxon>
        <taxon>Pseudomonadota</taxon>
        <taxon>Gammaproteobacteria</taxon>
        <taxon>Methylococcales</taxon>
        <taxon>Methylococcaceae</taxon>
        <taxon>Methyloprofundus</taxon>
    </lineage>
</organism>
<dbReference type="AlphaFoldDB" id="A0A1V8MA32"/>
<dbReference type="GO" id="GO:0008643">
    <property type="term" value="P:carbohydrate transport"/>
    <property type="evidence" value="ECO:0007669"/>
    <property type="project" value="InterPro"/>
</dbReference>
<dbReference type="OrthoDB" id="545475at2"/>
<dbReference type="RefSeq" id="WP_080523059.1">
    <property type="nucleotide sequence ID" value="NZ_LPUF01000001.1"/>
</dbReference>
<dbReference type="InterPro" id="IPR052932">
    <property type="entry name" value="OprB_Porin"/>
</dbReference>
<evidence type="ECO:0000313" key="4">
    <source>
        <dbReference type="Proteomes" id="UP000191980"/>
    </source>
</evidence>
<accession>A0A1V8MA32</accession>
<dbReference type="InterPro" id="IPR007049">
    <property type="entry name" value="Carb-sel_porin_OprB"/>
</dbReference>
<evidence type="ECO:0000313" key="3">
    <source>
        <dbReference type="EMBL" id="OQK18460.1"/>
    </source>
</evidence>
<dbReference type="Proteomes" id="UP000191980">
    <property type="component" value="Unassembled WGS sequence"/>
</dbReference>
<dbReference type="PANTHER" id="PTHR37944:SF1">
    <property type="entry name" value="PORIN B"/>
    <property type="match status" value="1"/>
</dbReference>
<dbReference type="Gene3D" id="2.40.160.180">
    <property type="entry name" value="Carbohydrate-selective porin OprB"/>
    <property type="match status" value="1"/>
</dbReference>
<gene>
    <name evidence="3" type="ORF">AU255_11770</name>
</gene>
<name>A0A1V8MA32_9GAMM</name>